<dbReference type="Gene3D" id="3.40.50.300">
    <property type="entry name" value="P-loop containing nucleotide triphosphate hydrolases"/>
    <property type="match status" value="1"/>
</dbReference>
<dbReference type="GO" id="GO:0016829">
    <property type="term" value="F:lyase activity"/>
    <property type="evidence" value="ECO:0007669"/>
    <property type="project" value="UniProtKB-KW"/>
</dbReference>
<dbReference type="InterPro" id="IPR002197">
    <property type="entry name" value="HTH_Fis"/>
</dbReference>
<dbReference type="Gene3D" id="1.10.8.60">
    <property type="match status" value="1"/>
</dbReference>
<proteinExistence type="predicted"/>
<evidence type="ECO:0000256" key="4">
    <source>
        <dbReference type="ARBA" id="ARBA00023163"/>
    </source>
</evidence>
<dbReference type="PROSITE" id="PS00688">
    <property type="entry name" value="SIGMA54_INTERACT_3"/>
    <property type="match status" value="1"/>
</dbReference>
<dbReference type="PANTHER" id="PTHR32071:SF123">
    <property type="entry name" value="DNA-BINDING TRANSCRIPTIONAL ACTIVATOR HYFR-RELATED"/>
    <property type="match status" value="1"/>
</dbReference>
<dbReference type="InterPro" id="IPR027417">
    <property type="entry name" value="P-loop_NTPase"/>
</dbReference>
<dbReference type="InterPro" id="IPR025662">
    <property type="entry name" value="Sigma_54_int_dom_ATP-bd_1"/>
</dbReference>
<evidence type="ECO:0000256" key="3">
    <source>
        <dbReference type="ARBA" id="ARBA00023015"/>
    </source>
</evidence>
<organism evidence="6 7">
    <name type="scientific">Edaphobacter modestus</name>
    <dbReference type="NCBI Taxonomy" id="388466"/>
    <lineage>
        <taxon>Bacteria</taxon>
        <taxon>Pseudomonadati</taxon>
        <taxon>Acidobacteriota</taxon>
        <taxon>Terriglobia</taxon>
        <taxon>Terriglobales</taxon>
        <taxon>Acidobacteriaceae</taxon>
        <taxon>Edaphobacter</taxon>
    </lineage>
</organism>
<dbReference type="RefSeq" id="WP_242618350.1">
    <property type="nucleotide sequence ID" value="NZ_SHKW01000003.1"/>
</dbReference>
<dbReference type="FunFam" id="3.40.50.300:FF:000006">
    <property type="entry name" value="DNA-binding transcriptional regulator NtrC"/>
    <property type="match status" value="1"/>
</dbReference>
<dbReference type="InterPro" id="IPR025944">
    <property type="entry name" value="Sigma_54_int_dom_CS"/>
</dbReference>
<evidence type="ECO:0000256" key="2">
    <source>
        <dbReference type="ARBA" id="ARBA00022840"/>
    </source>
</evidence>
<dbReference type="GO" id="GO:0006355">
    <property type="term" value="P:regulation of DNA-templated transcription"/>
    <property type="evidence" value="ECO:0007669"/>
    <property type="project" value="InterPro"/>
</dbReference>
<keyword evidence="2" id="KW-0067">ATP-binding</keyword>
<keyword evidence="3" id="KW-0805">Transcription regulation</keyword>
<dbReference type="SUPFAM" id="SSF52540">
    <property type="entry name" value="P-loop containing nucleoside triphosphate hydrolases"/>
    <property type="match status" value="1"/>
</dbReference>
<protein>
    <submittedName>
        <fullName evidence="6">Formate hydrogenlyase transcriptional activator</fullName>
    </submittedName>
</protein>
<dbReference type="Proteomes" id="UP000292958">
    <property type="component" value="Unassembled WGS sequence"/>
</dbReference>
<dbReference type="InterPro" id="IPR002078">
    <property type="entry name" value="Sigma_54_int"/>
</dbReference>
<keyword evidence="6" id="KW-0456">Lyase</keyword>
<comment type="caution">
    <text evidence="6">The sequence shown here is derived from an EMBL/GenBank/DDBJ whole genome shotgun (WGS) entry which is preliminary data.</text>
</comment>
<dbReference type="InterPro" id="IPR058031">
    <property type="entry name" value="AAA_lid_NorR"/>
</dbReference>
<dbReference type="Pfam" id="PF00158">
    <property type="entry name" value="Sigma54_activat"/>
    <property type="match status" value="1"/>
</dbReference>
<dbReference type="Pfam" id="PF02954">
    <property type="entry name" value="HTH_8"/>
    <property type="match status" value="2"/>
</dbReference>
<dbReference type="EMBL" id="SHKW01000003">
    <property type="protein sequence ID" value="RZU35192.1"/>
    <property type="molecule type" value="Genomic_DNA"/>
</dbReference>
<dbReference type="PROSITE" id="PS00675">
    <property type="entry name" value="SIGMA54_INTERACT_1"/>
    <property type="match status" value="1"/>
</dbReference>
<accession>A0A4Q7YD29</accession>
<dbReference type="PANTHER" id="PTHR32071">
    <property type="entry name" value="TRANSCRIPTIONAL REGULATORY PROTEIN"/>
    <property type="match status" value="1"/>
</dbReference>
<dbReference type="Pfam" id="PF25601">
    <property type="entry name" value="AAA_lid_14"/>
    <property type="match status" value="1"/>
</dbReference>
<evidence type="ECO:0000256" key="1">
    <source>
        <dbReference type="ARBA" id="ARBA00022741"/>
    </source>
</evidence>
<feature type="domain" description="Sigma-54 factor interaction" evidence="5">
    <location>
        <begin position="45"/>
        <end position="274"/>
    </location>
</feature>
<sequence length="442" mass="48561">MAALSSWAREESAVNGTPLFQIDDGASARISIDNNELRESELLKIVGDSGALRRVLAMVRVVAPTDATILINGETGTGKELIAEAIHKCSDRSNGPFVKVSCAAIPAGLLESELFGHERGAYTGAIARGIGRFERANQGTLFLDEIGDLPLELQPKLLRVMQERQFERLGGTATIHTDVRVISATHRNLLEMVDERQFRADLFYRLSVFPIHIPSLRDRCEDIRLLVHHFARNYAAKNHKTITAISDEFMAALEEHSWPGNVRELQNFIERSVILSTDAVLTGPPPEIIYRTPKNSKRSESFTPVTLEQVEHSHILQTLQQTEGVIGGRNGAAARLGLPRTALIHKMKRLGISLASILISEDPILVDPELNGDSQKAAHLECSEPHSDTGRVCTLAEAEREYISEVLVMTNGLIAGKGGAADLLGLPPSTLRNRMKRLGIKF</sequence>
<dbReference type="InterPro" id="IPR009057">
    <property type="entry name" value="Homeodomain-like_sf"/>
</dbReference>
<dbReference type="CDD" id="cd00009">
    <property type="entry name" value="AAA"/>
    <property type="match status" value="1"/>
</dbReference>
<dbReference type="GO" id="GO:0005524">
    <property type="term" value="F:ATP binding"/>
    <property type="evidence" value="ECO:0007669"/>
    <property type="project" value="UniProtKB-KW"/>
</dbReference>
<evidence type="ECO:0000313" key="6">
    <source>
        <dbReference type="EMBL" id="RZU35192.1"/>
    </source>
</evidence>
<dbReference type="SUPFAM" id="SSF46689">
    <property type="entry name" value="Homeodomain-like"/>
    <property type="match status" value="2"/>
</dbReference>
<evidence type="ECO:0000313" key="7">
    <source>
        <dbReference type="Proteomes" id="UP000292958"/>
    </source>
</evidence>
<name>A0A4Q7YD29_9BACT</name>
<keyword evidence="1" id="KW-0547">Nucleotide-binding</keyword>
<gene>
    <name evidence="6" type="ORF">BDD14_5951</name>
</gene>
<dbReference type="SMART" id="SM00382">
    <property type="entry name" value="AAA"/>
    <property type="match status" value="1"/>
</dbReference>
<dbReference type="InterPro" id="IPR003593">
    <property type="entry name" value="AAA+_ATPase"/>
</dbReference>
<evidence type="ECO:0000259" key="5">
    <source>
        <dbReference type="PROSITE" id="PS50045"/>
    </source>
</evidence>
<dbReference type="AlphaFoldDB" id="A0A4Q7YD29"/>
<reference evidence="6 7" key="1">
    <citation type="submission" date="2019-02" db="EMBL/GenBank/DDBJ databases">
        <title>Genomic Encyclopedia of Archaeal and Bacterial Type Strains, Phase II (KMG-II): from individual species to whole genera.</title>
        <authorList>
            <person name="Goeker M."/>
        </authorList>
    </citation>
    <scope>NUCLEOTIDE SEQUENCE [LARGE SCALE GENOMIC DNA]</scope>
    <source>
        <strain evidence="6 7">DSM 18101</strain>
    </source>
</reference>
<keyword evidence="4" id="KW-0804">Transcription</keyword>
<dbReference type="GO" id="GO:0043565">
    <property type="term" value="F:sequence-specific DNA binding"/>
    <property type="evidence" value="ECO:0007669"/>
    <property type="project" value="InterPro"/>
</dbReference>
<dbReference type="PROSITE" id="PS50045">
    <property type="entry name" value="SIGMA54_INTERACT_4"/>
    <property type="match status" value="1"/>
</dbReference>
<keyword evidence="7" id="KW-1185">Reference proteome</keyword>
<dbReference type="Gene3D" id="1.10.10.60">
    <property type="entry name" value="Homeodomain-like"/>
    <property type="match status" value="2"/>
</dbReference>